<dbReference type="InterPro" id="IPR023632">
    <property type="entry name" value="ATP_synth_F1_gsu_CS"/>
</dbReference>
<dbReference type="CDD" id="cd12151">
    <property type="entry name" value="F1-ATPase_gamma"/>
    <property type="match status" value="1"/>
</dbReference>
<dbReference type="PANTHER" id="PTHR11693">
    <property type="entry name" value="ATP SYNTHASE GAMMA CHAIN"/>
    <property type="match status" value="1"/>
</dbReference>
<dbReference type="PANTHER" id="PTHR11693:SF22">
    <property type="entry name" value="ATP SYNTHASE SUBUNIT GAMMA, MITOCHONDRIAL"/>
    <property type="match status" value="1"/>
</dbReference>
<protein>
    <recommendedName>
        <fullName evidence="10">ATP synthase gamma chain</fullName>
    </recommendedName>
    <alternativeName>
        <fullName evidence="10">ATP synthase F1 sector gamma subunit</fullName>
    </alternativeName>
    <alternativeName>
        <fullName evidence="10">F-ATPase gamma subunit</fullName>
    </alternativeName>
</protein>
<dbReference type="PROSITE" id="PS00153">
    <property type="entry name" value="ATPASE_GAMMA"/>
    <property type="match status" value="1"/>
</dbReference>
<dbReference type="Gene3D" id="3.40.1380.10">
    <property type="match status" value="1"/>
</dbReference>
<evidence type="ECO:0000256" key="7">
    <source>
        <dbReference type="ARBA" id="ARBA00023136"/>
    </source>
</evidence>
<dbReference type="GO" id="GO:0045259">
    <property type="term" value="C:proton-transporting ATP synthase complex"/>
    <property type="evidence" value="ECO:0007669"/>
    <property type="project" value="UniProtKB-KW"/>
</dbReference>
<dbReference type="GO" id="GO:0005886">
    <property type="term" value="C:plasma membrane"/>
    <property type="evidence" value="ECO:0007669"/>
    <property type="project" value="UniProtKB-SubCell"/>
</dbReference>
<evidence type="ECO:0000256" key="3">
    <source>
        <dbReference type="ARBA" id="ARBA00007681"/>
    </source>
</evidence>
<keyword evidence="10" id="KW-1003">Cell membrane</keyword>
<dbReference type="InterPro" id="IPR000131">
    <property type="entry name" value="ATP_synth_F1_gsu"/>
</dbReference>
<comment type="subcellular location">
    <subcellularLocation>
        <location evidence="10">Cell membrane</location>
        <topology evidence="10">Peripheral membrane protein</topology>
    </subcellularLocation>
    <subcellularLocation>
        <location evidence="2">Membrane</location>
        <topology evidence="2">Peripheral membrane protein</topology>
    </subcellularLocation>
</comment>
<evidence type="ECO:0000256" key="10">
    <source>
        <dbReference type="HAMAP-Rule" id="MF_00815"/>
    </source>
</evidence>
<evidence type="ECO:0000313" key="11">
    <source>
        <dbReference type="EMBL" id="ATZ16669.1"/>
    </source>
</evidence>
<evidence type="ECO:0000313" key="12">
    <source>
        <dbReference type="Proteomes" id="UP000232222"/>
    </source>
</evidence>
<evidence type="ECO:0000256" key="9">
    <source>
        <dbReference type="ARBA" id="ARBA00023310"/>
    </source>
</evidence>
<dbReference type="Gene3D" id="1.10.287.80">
    <property type="entry name" value="ATP synthase, gamma subunit, helix hairpin domain"/>
    <property type="match status" value="1"/>
</dbReference>
<evidence type="ECO:0000256" key="2">
    <source>
        <dbReference type="ARBA" id="ARBA00004170"/>
    </source>
</evidence>
<dbReference type="SUPFAM" id="SSF52943">
    <property type="entry name" value="ATP synthase (F1-ATPase), gamma subunit"/>
    <property type="match status" value="1"/>
</dbReference>
<keyword evidence="4 10" id="KW-0813">Transport</keyword>
<dbReference type="HAMAP" id="MF_00815">
    <property type="entry name" value="ATP_synth_gamma_bact"/>
    <property type="match status" value="1"/>
</dbReference>
<keyword evidence="8 10" id="KW-0139">CF(1)</keyword>
<organism evidence="11 12">
    <name type="scientific">Entomoplasma freundtii</name>
    <dbReference type="NCBI Taxonomy" id="74700"/>
    <lineage>
        <taxon>Bacteria</taxon>
        <taxon>Bacillati</taxon>
        <taxon>Mycoplasmatota</taxon>
        <taxon>Mollicutes</taxon>
        <taxon>Entomoplasmatales</taxon>
        <taxon>Entomoplasmataceae</taxon>
        <taxon>Entomoplasma</taxon>
    </lineage>
</organism>
<dbReference type="GO" id="GO:0046933">
    <property type="term" value="F:proton-transporting ATP synthase activity, rotational mechanism"/>
    <property type="evidence" value="ECO:0007669"/>
    <property type="project" value="UniProtKB-UniRule"/>
</dbReference>
<evidence type="ECO:0000256" key="5">
    <source>
        <dbReference type="ARBA" id="ARBA00022781"/>
    </source>
</evidence>
<dbReference type="PRINTS" id="PR00126">
    <property type="entry name" value="ATPASEGAMMA"/>
</dbReference>
<keyword evidence="5 10" id="KW-0375">Hydrogen ion transport</keyword>
<comment type="function">
    <text evidence="1 10">Produces ATP from ADP in the presence of a proton gradient across the membrane. The gamma chain is believed to be important in regulating ATPase activity and the flow of protons through the CF(0) complex.</text>
</comment>
<dbReference type="Pfam" id="PF00231">
    <property type="entry name" value="ATP-synt"/>
    <property type="match status" value="1"/>
</dbReference>
<keyword evidence="6 10" id="KW-0406">Ion transport</keyword>
<dbReference type="EMBL" id="CP024962">
    <property type="protein sequence ID" value="ATZ16669.1"/>
    <property type="molecule type" value="Genomic_DNA"/>
</dbReference>
<dbReference type="RefSeq" id="WP_100609750.1">
    <property type="nucleotide sequence ID" value="NZ_CP024962.1"/>
</dbReference>
<sequence>MANLSEIKAEMSAINDITKITYAMQLVATAKLKKYGKQIVDTQQFVQEVYRVFNEIIQQTTDSPFLADPKKPIKKTLWIVINSNLGLCGGYNVNLNKVVFPQLKPNDEVFAIGQKAINFYKNKDVKIHNQRTDLEGNLEPSVINEVGHEVLDYYTSGEFDEIKLGYTKFVNNVTFTPQVITLFPISKQEEKETTFNREVQFEPSAKVILDTTVNLYINTILYGTLVESQVSEQASRRLAMENATNNGEELVNKLHIQHNRQRQAAITQEINEIVSGANAQTNN</sequence>
<dbReference type="Proteomes" id="UP000232222">
    <property type="component" value="Chromosome"/>
</dbReference>
<keyword evidence="7 10" id="KW-0472">Membrane</keyword>
<comment type="subunit">
    <text evidence="10">F-type ATPases have 2 components, CF(1) - the catalytic core - and CF(0) - the membrane proton channel. CF(1) has five subunits: alpha(3), beta(3), gamma(1), delta(1), epsilon(1). CF(0) has three main subunits: a, b and c.</text>
</comment>
<evidence type="ECO:0000256" key="8">
    <source>
        <dbReference type="ARBA" id="ARBA00023196"/>
    </source>
</evidence>
<dbReference type="GO" id="GO:0042777">
    <property type="term" value="P:proton motive force-driven plasma membrane ATP synthesis"/>
    <property type="evidence" value="ECO:0007669"/>
    <property type="project" value="UniProtKB-UniRule"/>
</dbReference>
<keyword evidence="12" id="KW-1185">Reference proteome</keyword>
<proteinExistence type="inferred from homology"/>
<dbReference type="NCBIfam" id="TIGR01146">
    <property type="entry name" value="ATPsyn_F1gamma"/>
    <property type="match status" value="1"/>
</dbReference>
<evidence type="ECO:0000256" key="4">
    <source>
        <dbReference type="ARBA" id="ARBA00022448"/>
    </source>
</evidence>
<dbReference type="InterPro" id="IPR035968">
    <property type="entry name" value="ATP_synth_F1_ATPase_gsu"/>
</dbReference>
<gene>
    <name evidence="10 11" type="primary">atpG</name>
    <name evidence="11" type="ORF">EFREU_v1c06490</name>
</gene>
<evidence type="ECO:0000256" key="6">
    <source>
        <dbReference type="ARBA" id="ARBA00023065"/>
    </source>
</evidence>
<comment type="similarity">
    <text evidence="3 10">Belongs to the ATPase gamma chain family.</text>
</comment>
<dbReference type="OrthoDB" id="9812769at2"/>
<accession>A0A2K8NS81</accession>
<evidence type="ECO:0000256" key="1">
    <source>
        <dbReference type="ARBA" id="ARBA00003456"/>
    </source>
</evidence>
<dbReference type="GO" id="GO:0005524">
    <property type="term" value="F:ATP binding"/>
    <property type="evidence" value="ECO:0007669"/>
    <property type="project" value="UniProtKB-UniRule"/>
</dbReference>
<keyword evidence="9 10" id="KW-0066">ATP synthesis</keyword>
<dbReference type="AlphaFoldDB" id="A0A2K8NS81"/>
<name>A0A2K8NS81_9MOLU</name>
<reference evidence="11 12" key="1">
    <citation type="submission" date="2017-11" db="EMBL/GenBank/DDBJ databases">
        <title>Genome sequence of Entomoplasma freundtii BARC 318 (ATCC 51999).</title>
        <authorList>
            <person name="Lo W.-S."/>
            <person name="Gasparich G.E."/>
            <person name="Kuo C.-H."/>
        </authorList>
    </citation>
    <scope>NUCLEOTIDE SEQUENCE [LARGE SCALE GENOMIC DNA]</scope>
    <source>
        <strain evidence="11 12">BARC 318</strain>
    </source>
</reference>
<dbReference type="KEGG" id="efr:EFREU_v1c06490"/>